<comment type="caution">
    <text evidence="2">The sequence shown here is derived from an EMBL/GenBank/DDBJ whole genome shotgun (WGS) entry which is preliminary data.</text>
</comment>
<dbReference type="Proteomes" id="UP001632038">
    <property type="component" value="Unassembled WGS sequence"/>
</dbReference>
<dbReference type="EMBL" id="JAVIJP010000058">
    <property type="protein sequence ID" value="KAL3622784.1"/>
    <property type="molecule type" value="Genomic_DNA"/>
</dbReference>
<evidence type="ECO:0000256" key="1">
    <source>
        <dbReference type="SAM" id="MobiDB-lite"/>
    </source>
</evidence>
<dbReference type="AlphaFoldDB" id="A0ABD3BZR0"/>
<protein>
    <submittedName>
        <fullName evidence="2">Uncharacterized protein</fullName>
    </submittedName>
</protein>
<sequence>MMICGLRLSWKLLKWRNMMPDHLGPHPPTQLDPLRLPYPPTLEE</sequence>
<reference evidence="3" key="1">
    <citation type="journal article" date="2024" name="IScience">
        <title>Strigolactones Initiate the Formation of Haustorium-like Structures in Castilleja.</title>
        <authorList>
            <person name="Buerger M."/>
            <person name="Peterson D."/>
            <person name="Chory J."/>
        </authorList>
    </citation>
    <scope>NUCLEOTIDE SEQUENCE [LARGE SCALE GENOMIC DNA]</scope>
</reference>
<keyword evidence="3" id="KW-1185">Reference proteome</keyword>
<gene>
    <name evidence="2" type="ORF">CASFOL_033392</name>
</gene>
<feature type="region of interest" description="Disordered" evidence="1">
    <location>
        <begin position="22"/>
        <end position="44"/>
    </location>
</feature>
<proteinExistence type="predicted"/>
<feature type="compositionally biased region" description="Pro residues" evidence="1">
    <location>
        <begin position="25"/>
        <end position="44"/>
    </location>
</feature>
<organism evidence="2 3">
    <name type="scientific">Castilleja foliolosa</name>
    <dbReference type="NCBI Taxonomy" id="1961234"/>
    <lineage>
        <taxon>Eukaryota</taxon>
        <taxon>Viridiplantae</taxon>
        <taxon>Streptophyta</taxon>
        <taxon>Embryophyta</taxon>
        <taxon>Tracheophyta</taxon>
        <taxon>Spermatophyta</taxon>
        <taxon>Magnoliopsida</taxon>
        <taxon>eudicotyledons</taxon>
        <taxon>Gunneridae</taxon>
        <taxon>Pentapetalae</taxon>
        <taxon>asterids</taxon>
        <taxon>lamiids</taxon>
        <taxon>Lamiales</taxon>
        <taxon>Orobanchaceae</taxon>
        <taxon>Pedicularideae</taxon>
        <taxon>Castillejinae</taxon>
        <taxon>Castilleja</taxon>
    </lineage>
</organism>
<name>A0ABD3BZR0_9LAMI</name>
<evidence type="ECO:0000313" key="3">
    <source>
        <dbReference type="Proteomes" id="UP001632038"/>
    </source>
</evidence>
<evidence type="ECO:0000313" key="2">
    <source>
        <dbReference type="EMBL" id="KAL3622784.1"/>
    </source>
</evidence>
<accession>A0ABD3BZR0</accession>